<name>A0A7C9EWM4_OPUST</name>
<reference evidence="1" key="2">
    <citation type="submission" date="2020-07" db="EMBL/GenBank/DDBJ databases">
        <authorList>
            <person name="Vera ALvarez R."/>
            <person name="Arias-Moreno D.M."/>
            <person name="Jimenez-Jacinto V."/>
            <person name="Jimenez-Bremont J.F."/>
            <person name="Swaminathan K."/>
            <person name="Moose S.P."/>
            <person name="Guerrero-Gonzalez M.L."/>
            <person name="Marino-Ramirez L."/>
            <person name="Landsman D."/>
            <person name="Rodriguez-Kessler M."/>
            <person name="Delgado-Sanchez P."/>
        </authorList>
    </citation>
    <scope>NUCLEOTIDE SEQUENCE</scope>
    <source>
        <tissue evidence="1">Cladode</tissue>
    </source>
</reference>
<dbReference type="AlphaFoldDB" id="A0A7C9EWM4"/>
<protein>
    <submittedName>
        <fullName evidence="1">Uncharacterized protein</fullName>
    </submittedName>
</protein>
<evidence type="ECO:0000313" key="1">
    <source>
        <dbReference type="EMBL" id="MBA4679662.1"/>
    </source>
</evidence>
<accession>A0A7C9EWM4</accession>
<proteinExistence type="predicted"/>
<dbReference type="EMBL" id="GISG01284142">
    <property type="protein sequence ID" value="MBA4679662.1"/>
    <property type="molecule type" value="Transcribed_RNA"/>
</dbReference>
<organism evidence="1">
    <name type="scientific">Opuntia streptacantha</name>
    <name type="common">Prickly pear cactus</name>
    <name type="synonym">Opuntia cardona</name>
    <dbReference type="NCBI Taxonomy" id="393608"/>
    <lineage>
        <taxon>Eukaryota</taxon>
        <taxon>Viridiplantae</taxon>
        <taxon>Streptophyta</taxon>
        <taxon>Embryophyta</taxon>
        <taxon>Tracheophyta</taxon>
        <taxon>Spermatophyta</taxon>
        <taxon>Magnoliopsida</taxon>
        <taxon>eudicotyledons</taxon>
        <taxon>Gunneridae</taxon>
        <taxon>Pentapetalae</taxon>
        <taxon>Caryophyllales</taxon>
        <taxon>Cactineae</taxon>
        <taxon>Cactaceae</taxon>
        <taxon>Opuntioideae</taxon>
        <taxon>Opuntia</taxon>
    </lineage>
</organism>
<sequence length="106" mass="12417">MIECSRAHVKRGDKYNKVWWGSKSKYDIYSQTRTQFGVDQSQKTRGEYHPKSKVPIQLPQQRQTPTVNLILIYSILRAQLALAVDPQPIIVSDRLFSNQFRISYFN</sequence>
<reference evidence="1" key="1">
    <citation type="journal article" date="2013" name="J. Plant Res.">
        <title>Effect of fungi and light on seed germination of three Opuntia species from semiarid lands of central Mexico.</title>
        <authorList>
            <person name="Delgado-Sanchez P."/>
            <person name="Jimenez-Bremont J.F."/>
            <person name="Guerrero-Gonzalez Mde L."/>
            <person name="Flores J."/>
        </authorList>
    </citation>
    <scope>NUCLEOTIDE SEQUENCE</scope>
    <source>
        <tissue evidence="1">Cladode</tissue>
    </source>
</reference>